<dbReference type="PANTHER" id="PTHR13145:SF0">
    <property type="entry name" value="E3 UBIQUITIN-PROTEIN LIGASE MARCHF6"/>
    <property type="match status" value="1"/>
</dbReference>
<organism evidence="16">
    <name type="scientific">Magallana gigas</name>
    <name type="common">Pacific oyster</name>
    <name type="synonym">Crassostrea gigas</name>
    <dbReference type="NCBI Taxonomy" id="29159"/>
    <lineage>
        <taxon>Eukaryota</taxon>
        <taxon>Metazoa</taxon>
        <taxon>Spiralia</taxon>
        <taxon>Lophotrochozoa</taxon>
        <taxon>Mollusca</taxon>
        <taxon>Bivalvia</taxon>
        <taxon>Autobranchia</taxon>
        <taxon>Pteriomorphia</taxon>
        <taxon>Ostreida</taxon>
        <taxon>Ostreoidea</taxon>
        <taxon>Ostreidae</taxon>
        <taxon>Magallana</taxon>
    </lineage>
</organism>
<dbReference type="FunFam" id="1.20.1280.290:FF:000008">
    <property type="entry name" value="PQ-loop repeat-containing protein 1"/>
    <property type="match status" value="1"/>
</dbReference>
<feature type="transmembrane region" description="Helical" evidence="14">
    <location>
        <begin position="1058"/>
        <end position="1081"/>
    </location>
</feature>
<keyword evidence="9 14" id="KW-1133">Transmembrane helix</keyword>
<feature type="transmembrane region" description="Helical" evidence="14">
    <location>
        <begin position="376"/>
        <end position="405"/>
    </location>
</feature>
<feature type="transmembrane region" description="Helical" evidence="14">
    <location>
        <begin position="954"/>
        <end position="977"/>
    </location>
</feature>
<feature type="compositionally biased region" description="Low complexity" evidence="13">
    <location>
        <begin position="226"/>
        <end position="242"/>
    </location>
</feature>
<dbReference type="InterPro" id="IPR056521">
    <property type="entry name" value="MARCHF6-like_C"/>
</dbReference>
<dbReference type="GO" id="GO:0036503">
    <property type="term" value="P:ERAD pathway"/>
    <property type="evidence" value="ECO:0007669"/>
    <property type="project" value="TreeGrafter"/>
</dbReference>
<evidence type="ECO:0000256" key="10">
    <source>
        <dbReference type="ARBA" id="ARBA00023136"/>
    </source>
</evidence>
<evidence type="ECO:0000256" key="13">
    <source>
        <dbReference type="SAM" id="MobiDB-lite"/>
    </source>
</evidence>
<dbReference type="InterPro" id="IPR006603">
    <property type="entry name" value="PQ-loop_rpt"/>
</dbReference>
<evidence type="ECO:0000259" key="15">
    <source>
        <dbReference type="Pfam" id="PF23113"/>
    </source>
</evidence>
<sequence>MERSGISRGLPIALIPQNFSESTYVVSVGVRAHQINLCIIHVYAQEVYDTFTKTGTLVQWLKYSRKEYCELCKHRFAFTPIYSPDMPKRLPIRDIFGGLLSSIGRAVRYWFHYTLVAFAWLGVVPLTACRIYRCLFTGSVSSLLTLPLDMLSTENLASDCFHGCFVVTCTLCAFISLVWLREQILHGGGPDWLEQDNQRRNNNRNPLDGGVVNNLVGLGGRVRPAAANQNEGNNAGDEQPAANEDEQEEDGGEGVEGANNGNNGAQDDNNWNPIEWDRAAEELTWERLLGLDGSLVFLEHVFWVVSLNTLFILVFAFCPYHIGHFTMVGLKMDDMVESTHFEGLLTTMIGYIVISASLIVLYMMCSIAKLRKFRRVLGLCYVVVKVMLLVVIEVGVFPVICGWWLDICSLSMFDATLKDRKNSFHAAPGTSMFIHWLVGMVYVFYFASFILLLREVLRPGVLWFLRNLNDPEFNPIQEMIHLPVYRHARRFLASVVIFGSTVLLMLWLPARVIRKVFASFLPYHVMLSSDAPVSELSLELLLLQVVLPALLEQGHTRMWLKGLIRGWTVGVAYLLGLRSYLLGDTVIQDGDNVVEGEPAVNPQPAAANNPAPPPAGGGLRAAHVAMLQGGGPTGFQSYKRPPLFPFRIVLLVLCLCFTLFFMSLVSLVLPVFVGRKLMSLWMGEAKIHELYTAACGLYVCWVVLRIGTVLYNWIPQGTSVILNKVKEWVFLASKCILVAFLLIGVVPLLLGLLFELVVVAPLRVPLDQTPIFFPWQDWALGVLHAKIVTAVTMMGPQWWLKRVIEQVYNDGIRNINLRFILTKLCAPVIGVLGMSLSVPYVVARSIVPFLDWTKHFAATGVDKTSCVYSRLFVDWEEGNVTRLTRQNFTPSGGTPLTMPTPDYMIPAVLLEPFSGITMPSLTEFISIVCQGAMIFGGVFPFIPQYLDIKKSGNADGFSTFVCLNLLVANILRIMFWFGRHFELPLLAQSIIMVFTMLALTEICVRVKHRSEILASKEHKFTDSYSAHPNNGEAPPRLNRSVSPVRKFLDFDRAYFWKWTYFTSYLQFTAVFTVVVGLMTWLFLDNMYYVETIGFLAVFAEAMLGAPQFYRNFVNKSTHGMSKKMVGMWTCGDCFKTGYFIVRQAPAQFWICGMLQVGIDISIFLQVYCYRNKAAIS</sequence>
<feature type="transmembrane region" description="Helical" evidence="14">
    <location>
        <begin position="110"/>
        <end position="133"/>
    </location>
</feature>
<comment type="catalytic activity">
    <reaction evidence="1">
        <text>S-ubiquitinyl-[E2 ubiquitin-conjugating enzyme]-L-cysteine + [acceptor protein]-L-lysine = [E2 ubiquitin-conjugating enzyme]-L-cysteine + N(6)-ubiquitinyl-[acceptor protein]-L-lysine.</text>
        <dbReference type="EC" id="2.3.2.27"/>
    </reaction>
</comment>
<evidence type="ECO:0000256" key="7">
    <source>
        <dbReference type="ARBA" id="ARBA00022737"/>
    </source>
</evidence>
<keyword evidence="6 14" id="KW-0812">Transmembrane</keyword>
<dbReference type="SMART" id="SM00679">
    <property type="entry name" value="CTNS"/>
    <property type="match status" value="2"/>
</dbReference>
<feature type="transmembrane region" description="Helical" evidence="14">
    <location>
        <begin position="778"/>
        <end position="800"/>
    </location>
</feature>
<dbReference type="GO" id="GO:0005789">
    <property type="term" value="C:endoplasmic reticulum membrane"/>
    <property type="evidence" value="ECO:0007669"/>
    <property type="project" value="TreeGrafter"/>
</dbReference>
<feature type="compositionally biased region" description="Low complexity" evidence="13">
    <location>
        <begin position="256"/>
        <end position="270"/>
    </location>
</feature>
<evidence type="ECO:0000256" key="14">
    <source>
        <dbReference type="SAM" id="Phobius"/>
    </source>
</evidence>
<dbReference type="HOGENOM" id="CLU_273550_0_0_1"/>
<feature type="transmembrane region" description="Helical" evidence="14">
    <location>
        <begin position="648"/>
        <end position="670"/>
    </location>
</feature>
<dbReference type="InParanoid" id="K1PGE1"/>
<feature type="transmembrane region" description="Helical" evidence="14">
    <location>
        <begin position="983"/>
        <end position="1004"/>
    </location>
</feature>
<accession>K1PGE1</accession>
<feature type="transmembrane region" description="Helical" evidence="14">
    <location>
        <begin position="301"/>
        <end position="323"/>
    </location>
</feature>
<feature type="domain" description="E3 ubiquitin-protein ligase MARCHF6-like C-terminal" evidence="15">
    <location>
        <begin position="720"/>
        <end position="851"/>
    </location>
</feature>
<keyword evidence="5" id="KW-0808">Transferase</keyword>
<evidence type="ECO:0000256" key="12">
    <source>
        <dbReference type="ARBA" id="ARBA00043159"/>
    </source>
</evidence>
<feature type="compositionally biased region" description="Acidic residues" evidence="13">
    <location>
        <begin position="243"/>
        <end position="253"/>
    </location>
</feature>
<dbReference type="Pfam" id="PF04193">
    <property type="entry name" value="PQ-loop"/>
    <property type="match status" value="2"/>
</dbReference>
<dbReference type="GO" id="GO:0061630">
    <property type="term" value="F:ubiquitin protein ligase activity"/>
    <property type="evidence" value="ECO:0007669"/>
    <property type="project" value="UniProtKB-EC"/>
</dbReference>
<protein>
    <recommendedName>
        <fullName evidence="11">Solute carrier family 66 member 2</fullName>
        <ecNumber evidence="4">2.3.2.27</ecNumber>
    </recommendedName>
    <alternativeName>
        <fullName evidence="12">PQ-loop repeat-containing protein 1</fullName>
    </alternativeName>
</protein>
<keyword evidence="7" id="KW-0677">Repeat</keyword>
<dbReference type="Pfam" id="PF23113">
    <property type="entry name" value="MARCHF6_C"/>
    <property type="match status" value="1"/>
</dbReference>
<feature type="transmembrane region" description="Helical" evidence="14">
    <location>
        <begin position="1087"/>
        <end position="1105"/>
    </location>
</feature>
<gene>
    <name evidence="16" type="ORF">CGI_10017714</name>
</gene>
<feature type="region of interest" description="Disordered" evidence="13">
    <location>
        <begin position="226"/>
        <end position="272"/>
    </location>
</feature>
<evidence type="ECO:0000256" key="4">
    <source>
        <dbReference type="ARBA" id="ARBA00012483"/>
    </source>
</evidence>
<evidence type="ECO:0000256" key="11">
    <source>
        <dbReference type="ARBA" id="ARBA00040648"/>
    </source>
</evidence>
<dbReference type="FunCoup" id="K1PGE1">
    <property type="interactions" value="1336"/>
</dbReference>
<keyword evidence="10 14" id="KW-0472">Membrane</keyword>
<dbReference type="FunFam" id="1.20.1280.290:FF:000005">
    <property type="entry name" value="PQ-loop repeat-containing protein 1"/>
    <property type="match status" value="1"/>
</dbReference>
<feature type="transmembrane region" description="Helical" evidence="14">
    <location>
        <begin position="343"/>
        <end position="364"/>
    </location>
</feature>
<comment type="subcellular location">
    <subcellularLocation>
        <location evidence="2">Membrane</location>
        <topology evidence="2">Multi-pass membrane protein</topology>
    </subcellularLocation>
</comment>
<feature type="transmembrane region" description="Helical" evidence="14">
    <location>
        <begin position="924"/>
        <end position="942"/>
    </location>
</feature>
<feature type="transmembrane region" description="Helical" evidence="14">
    <location>
        <begin position="156"/>
        <end position="180"/>
    </location>
</feature>
<evidence type="ECO:0000256" key="9">
    <source>
        <dbReference type="ARBA" id="ARBA00022989"/>
    </source>
</evidence>
<feature type="transmembrane region" description="Helical" evidence="14">
    <location>
        <begin position="690"/>
        <end position="714"/>
    </location>
</feature>
<evidence type="ECO:0000256" key="8">
    <source>
        <dbReference type="ARBA" id="ARBA00022786"/>
    </source>
</evidence>
<evidence type="ECO:0000256" key="1">
    <source>
        <dbReference type="ARBA" id="ARBA00000900"/>
    </source>
</evidence>
<dbReference type="EC" id="2.3.2.27" evidence="4"/>
<proteinExistence type="predicted"/>
<dbReference type="AlphaFoldDB" id="K1PGE1"/>
<evidence type="ECO:0000256" key="3">
    <source>
        <dbReference type="ARBA" id="ARBA00004906"/>
    </source>
</evidence>
<dbReference type="EMBL" id="JH818965">
    <property type="protein sequence ID" value="EKC17974.1"/>
    <property type="molecule type" value="Genomic_DNA"/>
</dbReference>
<evidence type="ECO:0000256" key="5">
    <source>
        <dbReference type="ARBA" id="ARBA00022679"/>
    </source>
</evidence>
<keyword evidence="8" id="KW-0833">Ubl conjugation pathway</keyword>
<feature type="transmembrane region" description="Helical" evidence="14">
    <location>
        <begin position="820"/>
        <end position="842"/>
    </location>
</feature>
<feature type="transmembrane region" description="Helical" evidence="14">
    <location>
        <begin position="433"/>
        <end position="453"/>
    </location>
</feature>
<feature type="transmembrane region" description="Helical" evidence="14">
    <location>
        <begin position="735"/>
        <end position="758"/>
    </location>
</feature>
<reference evidence="16" key="1">
    <citation type="journal article" date="2012" name="Nature">
        <title>The oyster genome reveals stress adaptation and complexity of shell formation.</title>
        <authorList>
            <person name="Zhang G."/>
            <person name="Fang X."/>
            <person name="Guo X."/>
            <person name="Li L."/>
            <person name="Luo R."/>
            <person name="Xu F."/>
            <person name="Yang P."/>
            <person name="Zhang L."/>
            <person name="Wang X."/>
            <person name="Qi H."/>
            <person name="Xiong Z."/>
            <person name="Que H."/>
            <person name="Xie Y."/>
            <person name="Holland P.W."/>
            <person name="Paps J."/>
            <person name="Zhu Y."/>
            <person name="Wu F."/>
            <person name="Chen Y."/>
            <person name="Wang J."/>
            <person name="Peng C."/>
            <person name="Meng J."/>
            <person name="Yang L."/>
            <person name="Liu J."/>
            <person name="Wen B."/>
            <person name="Zhang N."/>
            <person name="Huang Z."/>
            <person name="Zhu Q."/>
            <person name="Feng Y."/>
            <person name="Mount A."/>
            <person name="Hedgecock D."/>
            <person name="Xu Z."/>
            <person name="Liu Y."/>
            <person name="Domazet-Loso T."/>
            <person name="Du Y."/>
            <person name="Sun X."/>
            <person name="Zhang S."/>
            <person name="Liu B."/>
            <person name="Cheng P."/>
            <person name="Jiang X."/>
            <person name="Li J."/>
            <person name="Fan D."/>
            <person name="Wang W."/>
            <person name="Fu W."/>
            <person name="Wang T."/>
            <person name="Wang B."/>
            <person name="Zhang J."/>
            <person name="Peng Z."/>
            <person name="Li Y."/>
            <person name="Li N."/>
            <person name="Wang J."/>
            <person name="Chen M."/>
            <person name="He Y."/>
            <person name="Tan F."/>
            <person name="Song X."/>
            <person name="Zheng Q."/>
            <person name="Huang R."/>
            <person name="Yang H."/>
            <person name="Du X."/>
            <person name="Chen L."/>
            <person name="Yang M."/>
            <person name="Gaffney P.M."/>
            <person name="Wang S."/>
            <person name="Luo L."/>
            <person name="She Z."/>
            <person name="Ming Y."/>
            <person name="Huang W."/>
            <person name="Zhang S."/>
            <person name="Huang B."/>
            <person name="Zhang Y."/>
            <person name="Qu T."/>
            <person name="Ni P."/>
            <person name="Miao G."/>
            <person name="Wang J."/>
            <person name="Wang Q."/>
            <person name="Steinberg C.E."/>
            <person name="Wang H."/>
            <person name="Li N."/>
            <person name="Qian L."/>
            <person name="Zhang G."/>
            <person name="Li Y."/>
            <person name="Yang H."/>
            <person name="Liu X."/>
            <person name="Wang J."/>
            <person name="Yin Y."/>
            <person name="Wang J."/>
        </authorList>
    </citation>
    <scope>NUCLEOTIDE SEQUENCE [LARGE SCALE GENOMIC DNA]</scope>
    <source>
        <strain evidence="16">05x7-T-G4-1.051#20</strain>
    </source>
</reference>
<name>K1PGE1_MAGGI</name>
<comment type="pathway">
    <text evidence="3">Protein modification; protein ubiquitination.</text>
</comment>
<evidence type="ECO:0000256" key="6">
    <source>
        <dbReference type="ARBA" id="ARBA00022692"/>
    </source>
</evidence>
<feature type="region of interest" description="Disordered" evidence="13">
    <location>
        <begin position="191"/>
        <end position="210"/>
    </location>
</feature>
<evidence type="ECO:0000256" key="2">
    <source>
        <dbReference type="ARBA" id="ARBA00004141"/>
    </source>
</evidence>
<dbReference type="Gene3D" id="1.20.1280.290">
    <property type="match status" value="2"/>
</dbReference>
<feature type="transmembrane region" description="Helical" evidence="14">
    <location>
        <begin position="491"/>
        <end position="513"/>
    </location>
</feature>
<dbReference type="PANTHER" id="PTHR13145">
    <property type="entry name" value="SSM4 PROTEIN"/>
    <property type="match status" value="1"/>
</dbReference>
<evidence type="ECO:0000313" key="16">
    <source>
        <dbReference type="EMBL" id="EKC17974.1"/>
    </source>
</evidence>